<evidence type="ECO:0000256" key="2">
    <source>
        <dbReference type="ARBA" id="ARBA00007306"/>
    </source>
</evidence>
<evidence type="ECO:0000256" key="3">
    <source>
        <dbReference type="ARBA" id="ARBA00022574"/>
    </source>
</evidence>
<keyword evidence="6" id="KW-0156">Chromatin regulator</keyword>
<keyword evidence="5" id="KW-0227">DNA damage</keyword>
<feature type="repeat" description="WD" evidence="9">
    <location>
        <begin position="131"/>
        <end position="172"/>
    </location>
</feature>
<dbReference type="EMBL" id="CP090891">
    <property type="protein sequence ID" value="ULU09771.1"/>
    <property type="molecule type" value="Genomic_DNA"/>
</dbReference>
<dbReference type="Proteomes" id="UP000827892">
    <property type="component" value="Chromosome I"/>
</dbReference>
<dbReference type="OMA" id="CTTPEIS"/>
<feature type="domain" description="CAF1B/HIR1 beta-propeller" evidence="11">
    <location>
        <begin position="1"/>
        <end position="388"/>
    </location>
</feature>
<proteinExistence type="inferred from homology"/>
<dbReference type="PROSITE" id="PS50082">
    <property type="entry name" value="WD_REPEATS_2"/>
    <property type="match status" value="2"/>
</dbReference>
<evidence type="ECO:0000256" key="5">
    <source>
        <dbReference type="ARBA" id="ARBA00022763"/>
    </source>
</evidence>
<dbReference type="AlphaFoldDB" id="A0AAE9DSH5"/>
<dbReference type="Pfam" id="PF24105">
    <property type="entry name" value="Beta-prop_CAF1B_HIR1"/>
    <property type="match status" value="1"/>
</dbReference>
<evidence type="ECO:0000256" key="6">
    <source>
        <dbReference type="ARBA" id="ARBA00022853"/>
    </source>
</evidence>
<dbReference type="KEGG" id="cbr:CBG_22204"/>
<protein>
    <recommendedName>
        <fullName evidence="11">CAF1B/HIR1 beta-propeller domain-containing protein</fullName>
    </recommendedName>
</protein>
<evidence type="ECO:0000259" key="11">
    <source>
        <dbReference type="Pfam" id="PF24105"/>
    </source>
</evidence>
<accession>A0AAE9DSH5</accession>
<dbReference type="FunFam" id="2.130.10.10:FF:001731">
    <property type="entry name" value="CHromatin Assembly Factor"/>
    <property type="match status" value="1"/>
</dbReference>
<dbReference type="InterPro" id="IPR015943">
    <property type="entry name" value="WD40/YVTN_repeat-like_dom_sf"/>
</dbReference>
<feature type="region of interest" description="Disordered" evidence="10">
    <location>
        <begin position="415"/>
        <end position="486"/>
    </location>
</feature>
<keyword evidence="7" id="KW-0234">DNA repair</keyword>
<evidence type="ECO:0000256" key="1">
    <source>
        <dbReference type="ARBA" id="ARBA00004123"/>
    </source>
</evidence>
<evidence type="ECO:0000256" key="8">
    <source>
        <dbReference type="ARBA" id="ARBA00023242"/>
    </source>
</evidence>
<sequence length="486" mass="54417">MDHFMPQIFWHDRQGLLSVDLHHSLRSGNKYRLVTASVQKEVRVWEFEFEVGLDPKTQEQKPQLTVGFLANLAFHNQAINQVKFSPSKEHDLLASGDCEGRITVWKLSDQPAPPPQDEMPTNKENWVRHKVLNHNSDVNALCWNPGGTQIASVSNDHTLAVHDALTGKRLFVASNFRSPNGVCWDPMGKYIATMSPDRRMDLVDAVKGTRLKHFSSATLPPRVIPSANGDLHLEEKVHKLFHDDQLFSFQRALSFSPNGEYIAAPCAHLELGSSDLYGTYFFKREDLGTKDLPKAFYPAPKPTFLVRFSPITFSLIPGTKENHLGLPYRYVWISLNKDAIYFYDSQHNYPVAVVDNIHLNALTDATFSSDGRVLVVSSLEGYCSFVRINISVWGEIQTEVVPTCTSPMLIEEKKQKKRKSMVAGGSGEQPEVEKKTSPVAPKTPKTATTPLTKFFKKNSEAPQPVASSSATPSSSKKRIQLVSLDQ</sequence>
<evidence type="ECO:0000256" key="10">
    <source>
        <dbReference type="SAM" id="MobiDB-lite"/>
    </source>
</evidence>
<dbReference type="PANTHER" id="PTHR15271:SF4">
    <property type="entry name" value="CHROMATIN ASSEMBLY FACTOR 1 SUBUNIT B"/>
    <property type="match status" value="1"/>
</dbReference>
<keyword evidence="3 9" id="KW-0853">WD repeat</keyword>
<evidence type="ECO:0000256" key="9">
    <source>
        <dbReference type="PROSITE-ProRule" id="PRU00221"/>
    </source>
</evidence>
<evidence type="ECO:0000256" key="4">
    <source>
        <dbReference type="ARBA" id="ARBA00022737"/>
    </source>
</evidence>
<feature type="compositionally biased region" description="Low complexity" evidence="10">
    <location>
        <begin position="461"/>
        <end position="474"/>
    </location>
</feature>
<dbReference type="GO" id="GO:0006281">
    <property type="term" value="P:DNA repair"/>
    <property type="evidence" value="ECO:0007669"/>
    <property type="project" value="UniProtKB-KW"/>
</dbReference>
<name>A0AAE9DSH5_CAEBR</name>
<dbReference type="InterPro" id="IPR036322">
    <property type="entry name" value="WD40_repeat_dom_sf"/>
</dbReference>
<dbReference type="GO" id="GO:0006335">
    <property type="term" value="P:DNA replication-dependent chromatin assembly"/>
    <property type="evidence" value="ECO:0007669"/>
    <property type="project" value="InterPro"/>
</dbReference>
<organism evidence="12 13">
    <name type="scientific">Caenorhabditis briggsae</name>
    <dbReference type="NCBI Taxonomy" id="6238"/>
    <lineage>
        <taxon>Eukaryota</taxon>
        <taxon>Metazoa</taxon>
        <taxon>Ecdysozoa</taxon>
        <taxon>Nematoda</taxon>
        <taxon>Chromadorea</taxon>
        <taxon>Rhabditida</taxon>
        <taxon>Rhabditina</taxon>
        <taxon>Rhabditomorpha</taxon>
        <taxon>Rhabditoidea</taxon>
        <taxon>Rhabditidae</taxon>
        <taxon>Peloderinae</taxon>
        <taxon>Caenorhabditis</taxon>
    </lineage>
</organism>
<dbReference type="GO" id="GO:0005634">
    <property type="term" value="C:nucleus"/>
    <property type="evidence" value="ECO:0007669"/>
    <property type="project" value="UniProtKB-SubCell"/>
</dbReference>
<keyword evidence="4" id="KW-0677">Repeat</keyword>
<reference evidence="12 13" key="1">
    <citation type="submission" date="2022-05" db="EMBL/GenBank/DDBJ databases">
        <title>Chromosome-level reference genomes for two strains of Caenorhabditis briggsae: an improved platform for comparative genomics.</title>
        <authorList>
            <person name="Stevens L."/>
            <person name="Andersen E.C."/>
        </authorList>
    </citation>
    <scope>NUCLEOTIDE SEQUENCE [LARGE SCALE GENOMIC DNA]</scope>
    <source>
        <strain evidence="12">QX1410_ONT</strain>
        <tissue evidence="12">Whole-organism</tissue>
    </source>
</reference>
<dbReference type="Gene3D" id="2.130.10.10">
    <property type="entry name" value="YVTN repeat-like/Quinoprotein amine dehydrogenase"/>
    <property type="match status" value="1"/>
</dbReference>
<dbReference type="SMART" id="SM00320">
    <property type="entry name" value="WD40"/>
    <property type="match status" value="5"/>
</dbReference>
<dbReference type="SUPFAM" id="SSF50978">
    <property type="entry name" value="WD40 repeat-like"/>
    <property type="match status" value="1"/>
</dbReference>
<dbReference type="InterPro" id="IPR001680">
    <property type="entry name" value="WD40_rpt"/>
</dbReference>
<feature type="compositionally biased region" description="Low complexity" evidence="10">
    <location>
        <begin position="437"/>
        <end position="453"/>
    </location>
</feature>
<comment type="similarity">
    <text evidence="2">Belongs to the WD repeat HIR1 family.</text>
</comment>
<evidence type="ECO:0000313" key="13">
    <source>
        <dbReference type="Proteomes" id="UP000827892"/>
    </source>
</evidence>
<dbReference type="InterPro" id="IPR055410">
    <property type="entry name" value="Beta-prop_CAF1B_HIR1"/>
</dbReference>
<gene>
    <name evidence="12" type="ORF">L3Y34_014269</name>
</gene>
<dbReference type="PANTHER" id="PTHR15271">
    <property type="entry name" value="CHROMATIN ASSEMBLY FACTOR 1 SUBUNIT B"/>
    <property type="match status" value="1"/>
</dbReference>
<dbReference type="InterPro" id="IPR045145">
    <property type="entry name" value="PTHR15271"/>
</dbReference>
<comment type="subcellular location">
    <subcellularLocation>
        <location evidence="1">Nucleus</location>
    </subcellularLocation>
</comment>
<evidence type="ECO:0000256" key="7">
    <source>
        <dbReference type="ARBA" id="ARBA00023204"/>
    </source>
</evidence>
<keyword evidence="8" id="KW-0539">Nucleus</keyword>
<feature type="repeat" description="WD" evidence="9">
    <location>
        <begin position="72"/>
        <end position="108"/>
    </location>
</feature>
<evidence type="ECO:0000313" key="12">
    <source>
        <dbReference type="EMBL" id="ULU09771.1"/>
    </source>
</evidence>